<feature type="repeat" description="TPR" evidence="1">
    <location>
        <begin position="158"/>
        <end position="191"/>
    </location>
</feature>
<evidence type="ECO:0000313" key="4">
    <source>
        <dbReference type="Proteomes" id="UP000027604"/>
    </source>
</evidence>
<proteinExistence type="predicted"/>
<dbReference type="PROSITE" id="PS50005">
    <property type="entry name" value="TPR"/>
    <property type="match status" value="5"/>
</dbReference>
<feature type="repeat" description="TPR" evidence="1">
    <location>
        <begin position="362"/>
        <end position="395"/>
    </location>
</feature>
<dbReference type="PROSITE" id="PS51257">
    <property type="entry name" value="PROKAR_LIPOPROTEIN"/>
    <property type="match status" value="1"/>
</dbReference>
<dbReference type="PANTHER" id="PTHR12558">
    <property type="entry name" value="CELL DIVISION CYCLE 16,23,27"/>
    <property type="match status" value="1"/>
</dbReference>
<sequence length="916" mass="99609">MPRLSRALCALLILSGLAACHGRPGTDELLAEAQAYRQQGETKAAVIQLKNALQNAPDNTRARLLLGQVYIDAGDPLSAEKELRKALSLGEKSELVWPSLGQAMLMMGQFDKLLLELADDTRQPALRLLRANAYLGLGKIEPARQLYAQVLQAQPDMVPALLGMARIAVATQQLDQAISLIQQALKKDPADTDSLRLKGDVLRIQGKNDAALLVYQHILQLHPDNTLARIDIASLHIQAGHFNDARAEIGIARKTAPTSLAVMHAQALLDFREGKNKAALEGLQQILRVAPDHMPSILLAGSVQLALGAQQQAEQYLHRFLDANPGHPYAIKMLASIAMARGQTDSALDMVMPLLQSNPDDVELLSIAGEANMRARRFTQAAGYFEKASALAPDTAALHTALGVTRLGLGENARALVELERATQLDTGESRAGIMLVMTLLRNHDNDKALAAVNSMQQRQPNNPLVLNLKGGVYLSMKNVVAARASFEQALRADPAYMPALENLSQLDISEKKPQQAQKRLEAALSKQPKSADLTMALARLASLQGNKADTLRWLERASKDHPDALPPAIMLSNFYLQNGDTQKALTLAQNLQSSNPSNPQTLALRAQVEYGAGNVQAALDSYYKLAQLQPHLASLQMRIAGLQISMNDIDGALQSVKRALTLEPNLLEAQVMQVALLLDKGKPAEALVLARRLQQQQPLLAAGFKLEGDVLMAQKQPLPALAMYDKAFSLSKIGPLQIQIHRALLQAGKPQDAARRIDAWLAANPADLSTRLYLAGSRLARKEYKPAIEQYEKIVAQDGRHIIALNDLAWAYQQDQDGRALATAERAHHLAPDNPVVLDTLGWILVTQGDAKRALPLLQRAAKAAPGSADTQYHLGVAWMKSGDKKAARKQLERAIATSQEFAHRAEAQALLTQL</sequence>
<dbReference type="AlphaFoldDB" id="W0V347"/>
<dbReference type="STRING" id="1349767.GJA_2628"/>
<dbReference type="InterPro" id="IPR011990">
    <property type="entry name" value="TPR-like_helical_dom_sf"/>
</dbReference>
<gene>
    <name evidence="3" type="primary">prsT</name>
    <name evidence="3" type="ORF">GJA_2628</name>
</gene>
<dbReference type="InterPro" id="IPR019734">
    <property type="entry name" value="TPR_rpt"/>
</dbReference>
<dbReference type="eggNOG" id="COG0457">
    <property type="taxonomic scope" value="Bacteria"/>
</dbReference>
<dbReference type="Pfam" id="PF14559">
    <property type="entry name" value="TPR_19"/>
    <property type="match status" value="7"/>
</dbReference>
<feature type="chain" id="PRO_5004797503" evidence="2">
    <location>
        <begin position="19"/>
        <end position="916"/>
    </location>
</feature>
<dbReference type="NCBIfam" id="TIGR02917">
    <property type="entry name" value="PEP_TPR_lipo"/>
    <property type="match status" value="1"/>
</dbReference>
<feature type="repeat" description="TPR" evidence="1">
    <location>
        <begin position="60"/>
        <end position="93"/>
    </location>
</feature>
<feature type="repeat" description="TPR" evidence="1">
    <location>
        <begin position="634"/>
        <end position="667"/>
    </location>
</feature>
<keyword evidence="1" id="KW-0802">TPR repeat</keyword>
<dbReference type="PANTHER" id="PTHR12558:SF13">
    <property type="entry name" value="CELL DIVISION CYCLE PROTEIN 27 HOMOLOG"/>
    <property type="match status" value="1"/>
</dbReference>
<feature type="signal peptide" evidence="2">
    <location>
        <begin position="1"/>
        <end position="18"/>
    </location>
</feature>
<dbReference type="Proteomes" id="UP000027604">
    <property type="component" value="Chromosome I"/>
</dbReference>
<keyword evidence="3" id="KW-0449">Lipoprotein</keyword>
<reference evidence="3 4" key="1">
    <citation type="journal article" date="2015" name="Genome Announc.">
        <title>Genome Sequence of Mushroom Soft-Rot Pathogen Janthinobacterium agaricidamnosum.</title>
        <authorList>
            <person name="Graupner K."/>
            <person name="Lackner G."/>
            <person name="Hertweck C."/>
        </authorList>
    </citation>
    <scope>NUCLEOTIDE SEQUENCE [LARGE SCALE GENOMIC DNA]</scope>
    <source>
        <strain evidence="4">NBRC 102515 / DSM 9628</strain>
    </source>
</reference>
<dbReference type="InterPro" id="IPR014266">
    <property type="entry name" value="PEP-CTERM_TPR_PrsT"/>
</dbReference>
<dbReference type="EMBL" id="HG322949">
    <property type="protein sequence ID" value="CDG83259.1"/>
    <property type="molecule type" value="Genomic_DNA"/>
</dbReference>
<protein>
    <submittedName>
        <fullName evidence="3">Putative PEP-CTERM system TPR-repeat lipoprotein</fullName>
    </submittedName>
</protein>
<evidence type="ECO:0000256" key="1">
    <source>
        <dbReference type="PROSITE-ProRule" id="PRU00339"/>
    </source>
</evidence>
<dbReference type="PATRIC" id="fig|1349767.4.peg.4357"/>
<dbReference type="RefSeq" id="WP_038492586.1">
    <property type="nucleotide sequence ID" value="NZ_HG322949.1"/>
</dbReference>
<dbReference type="Gene3D" id="1.25.40.10">
    <property type="entry name" value="Tetratricopeptide repeat domain"/>
    <property type="match status" value="4"/>
</dbReference>
<accession>W0V347</accession>
<feature type="repeat" description="TPR" evidence="1">
    <location>
        <begin position="192"/>
        <end position="225"/>
    </location>
</feature>
<dbReference type="HOGENOM" id="CLU_007251_0_1_4"/>
<keyword evidence="2" id="KW-0732">Signal</keyword>
<keyword evidence="4" id="KW-1185">Reference proteome</keyword>
<dbReference type="Pfam" id="PF13432">
    <property type="entry name" value="TPR_16"/>
    <property type="match status" value="2"/>
</dbReference>
<dbReference type="SUPFAM" id="SSF48452">
    <property type="entry name" value="TPR-like"/>
    <property type="match status" value="5"/>
</dbReference>
<evidence type="ECO:0000313" key="3">
    <source>
        <dbReference type="EMBL" id="CDG83259.1"/>
    </source>
</evidence>
<evidence type="ECO:0000256" key="2">
    <source>
        <dbReference type="SAM" id="SignalP"/>
    </source>
</evidence>
<name>W0V347_9BURK</name>
<organism evidence="3 4">
    <name type="scientific">Janthinobacterium agaricidamnosum NBRC 102515 = DSM 9628</name>
    <dbReference type="NCBI Taxonomy" id="1349767"/>
    <lineage>
        <taxon>Bacteria</taxon>
        <taxon>Pseudomonadati</taxon>
        <taxon>Pseudomonadota</taxon>
        <taxon>Betaproteobacteria</taxon>
        <taxon>Burkholderiales</taxon>
        <taxon>Oxalobacteraceae</taxon>
        <taxon>Janthinobacterium</taxon>
    </lineage>
</organism>
<dbReference type="SMART" id="SM00028">
    <property type="entry name" value="TPR"/>
    <property type="match status" value="18"/>
</dbReference>
<dbReference type="KEGG" id="jag:GJA_2628"/>